<keyword evidence="2" id="KW-1185">Reference proteome</keyword>
<evidence type="ECO:0000313" key="2">
    <source>
        <dbReference type="Proteomes" id="UP000198660"/>
    </source>
</evidence>
<accession>A0A1I6Q1R5</accession>
<protein>
    <submittedName>
        <fullName evidence="1">Tfp pilus assembly protein, ATPase PilM</fullName>
    </submittedName>
</protein>
<reference evidence="2" key="1">
    <citation type="submission" date="2016-10" db="EMBL/GenBank/DDBJ databases">
        <authorList>
            <person name="Varghese N."/>
            <person name="Submissions S."/>
        </authorList>
    </citation>
    <scope>NUCLEOTIDE SEQUENCE [LARGE SCALE GENOMIC DNA]</scope>
    <source>
        <strain evidence="2">DSM 45789</strain>
    </source>
</reference>
<dbReference type="InterPro" id="IPR005883">
    <property type="entry name" value="PilM"/>
</dbReference>
<dbReference type="Proteomes" id="UP000198660">
    <property type="component" value="Unassembled WGS sequence"/>
</dbReference>
<dbReference type="EMBL" id="FPAA01000002">
    <property type="protein sequence ID" value="SFS46364.1"/>
    <property type="molecule type" value="Genomic_DNA"/>
</dbReference>
<dbReference type="Pfam" id="PF11104">
    <property type="entry name" value="PilM_2"/>
    <property type="match status" value="1"/>
</dbReference>
<organism evidence="1 2">
    <name type="scientific">Marininema halotolerans</name>
    <dbReference type="NCBI Taxonomy" id="1155944"/>
    <lineage>
        <taxon>Bacteria</taxon>
        <taxon>Bacillati</taxon>
        <taxon>Bacillota</taxon>
        <taxon>Bacilli</taxon>
        <taxon>Bacillales</taxon>
        <taxon>Thermoactinomycetaceae</taxon>
        <taxon>Marininema</taxon>
    </lineage>
</organism>
<name>A0A1I6Q1R5_9BACL</name>
<proteinExistence type="predicted"/>
<sequence>MSLIPRYSLGMELSDSLFKLVEIRKGLRQTRLTQYVTHPLLPMWSGERELAEREELIQSIRDALRGRKFRTTKVHLSLSNRHVVTGIWYVPEMRAGRMRRWIENKIFSEWALPFDDPIFDFKTIGHVWSDGDQQEVVIVATSRRYVEEVTDLVRCCGLDPISIGLSCLDLQRWMDFSNETTNHKWAAIHLSRTGIEVSLFFHGLLQGGCFLPLSMEEHLLNVPDRPAVDPLTPMLTQEHQVASYGDSLLNNLNKLEPEWLQEELLQSSRSWMLSGEGVDFDRLVDYLRSKSDRSIHLSPTPQGLIKDETKLHASRWLGNALSVPLGAALTGVKLS</sequence>
<dbReference type="Gene3D" id="3.30.420.40">
    <property type="match status" value="2"/>
</dbReference>
<dbReference type="Gene3D" id="3.30.1490.300">
    <property type="match status" value="1"/>
</dbReference>
<gene>
    <name evidence="1" type="ORF">SAMN05444972_102278</name>
</gene>
<dbReference type="OrthoDB" id="2987556at2"/>
<dbReference type="AlphaFoldDB" id="A0A1I6Q1R5"/>
<dbReference type="RefSeq" id="WP_091834248.1">
    <property type="nucleotide sequence ID" value="NZ_FPAA01000002.1"/>
</dbReference>
<evidence type="ECO:0000313" key="1">
    <source>
        <dbReference type="EMBL" id="SFS46364.1"/>
    </source>
</evidence>